<proteinExistence type="predicted"/>
<feature type="transmembrane region" description="Helical" evidence="2">
    <location>
        <begin position="75"/>
        <end position="98"/>
    </location>
</feature>
<feature type="region of interest" description="Disordered" evidence="1">
    <location>
        <begin position="232"/>
        <end position="259"/>
    </location>
</feature>
<evidence type="ECO:0000313" key="5">
    <source>
        <dbReference type="Proteomes" id="UP000176651"/>
    </source>
</evidence>
<gene>
    <name evidence="4" type="ORF">A2V68_00185</name>
</gene>
<comment type="caution">
    <text evidence="4">The sequence shown here is derived from an EMBL/GenBank/DDBJ whole genome shotgun (WGS) entry which is preliminary data.</text>
</comment>
<feature type="compositionally biased region" description="Polar residues" evidence="1">
    <location>
        <begin position="234"/>
        <end position="259"/>
    </location>
</feature>
<evidence type="ECO:0000313" key="4">
    <source>
        <dbReference type="EMBL" id="OGB74188.1"/>
    </source>
</evidence>
<accession>A0A1F4NSD2</accession>
<keyword evidence="2" id="KW-0812">Transmembrane</keyword>
<dbReference type="EMBL" id="META01000003">
    <property type="protein sequence ID" value="OGB74188.1"/>
    <property type="molecule type" value="Genomic_DNA"/>
</dbReference>
<organism evidence="4 5">
    <name type="scientific">candidate division Kazan bacterium RBG_13_50_9</name>
    <dbReference type="NCBI Taxonomy" id="1798535"/>
    <lineage>
        <taxon>Bacteria</taxon>
        <taxon>Bacteria division Kazan-3B-28</taxon>
    </lineage>
</organism>
<keyword evidence="2" id="KW-0472">Membrane</keyword>
<dbReference type="AlphaFoldDB" id="A0A1F4NSD2"/>
<sequence>MTSWEFNHLEETLKTLSDKGDLSFSRKQAIRDRVFRAIGQIELADAIVEGEAKAASLDVSLSHLRRALLPHRLSFSMPITIAVMVLVFVASVMTGAVAQSSTPTSSLFPVKKVLEQIELAFIRNPLSRATATLNIADERLKHLEASLGEEAALSTVLRESQVALVSARDALEKAQEGNEADPGVAALLERFNALLSDQKTILQDIEGSSENEEVKNAVVAIREALKDGAADIKTTGTLPSGNASSSATPSNQTANQGSVSLPEGVQTFTARIGTVAGKPAIFVGDRYYQVALSPIDLTPYIGRSGVMITGEISGTVVKIYRIAIDSTAWGEKPPAGAN</sequence>
<evidence type="ECO:0000256" key="2">
    <source>
        <dbReference type="SAM" id="Phobius"/>
    </source>
</evidence>
<name>A0A1F4NSD2_UNCK3</name>
<feature type="domain" description="DUF5667" evidence="3">
    <location>
        <begin position="101"/>
        <end position="175"/>
    </location>
</feature>
<reference evidence="4 5" key="1">
    <citation type="journal article" date="2016" name="Nat. Commun.">
        <title>Thousands of microbial genomes shed light on interconnected biogeochemical processes in an aquifer system.</title>
        <authorList>
            <person name="Anantharaman K."/>
            <person name="Brown C.T."/>
            <person name="Hug L.A."/>
            <person name="Sharon I."/>
            <person name="Castelle C.J."/>
            <person name="Probst A.J."/>
            <person name="Thomas B.C."/>
            <person name="Singh A."/>
            <person name="Wilkins M.J."/>
            <person name="Karaoz U."/>
            <person name="Brodie E.L."/>
            <person name="Williams K.H."/>
            <person name="Hubbard S.S."/>
            <person name="Banfield J.F."/>
        </authorList>
    </citation>
    <scope>NUCLEOTIDE SEQUENCE [LARGE SCALE GENOMIC DNA]</scope>
</reference>
<dbReference type="Proteomes" id="UP000176651">
    <property type="component" value="Unassembled WGS sequence"/>
</dbReference>
<dbReference type="STRING" id="1798535.A2V68_00185"/>
<dbReference type="InterPro" id="IPR043725">
    <property type="entry name" value="DUF5667"/>
</dbReference>
<keyword evidence="2" id="KW-1133">Transmembrane helix</keyword>
<dbReference type="Pfam" id="PF18915">
    <property type="entry name" value="DUF5667"/>
    <property type="match status" value="1"/>
</dbReference>
<evidence type="ECO:0000259" key="3">
    <source>
        <dbReference type="Pfam" id="PF18915"/>
    </source>
</evidence>
<evidence type="ECO:0000256" key="1">
    <source>
        <dbReference type="SAM" id="MobiDB-lite"/>
    </source>
</evidence>
<protein>
    <recommendedName>
        <fullName evidence="3">DUF5667 domain-containing protein</fullName>
    </recommendedName>
</protein>